<evidence type="ECO:0000256" key="1">
    <source>
        <dbReference type="SAM" id="MobiDB-lite"/>
    </source>
</evidence>
<protein>
    <submittedName>
        <fullName evidence="2">Uncharacterized protein</fullName>
    </submittedName>
</protein>
<feature type="region of interest" description="Disordered" evidence="1">
    <location>
        <begin position="126"/>
        <end position="166"/>
    </location>
</feature>
<name>A0A9D4B9E1_9SAUR</name>
<gene>
    <name evidence="2" type="ORF">KIL84_018420</name>
</gene>
<evidence type="ECO:0000313" key="3">
    <source>
        <dbReference type="Proteomes" id="UP000827986"/>
    </source>
</evidence>
<accession>A0A9D4B9E1</accession>
<reference evidence="2" key="1">
    <citation type="submission" date="2021-09" db="EMBL/GenBank/DDBJ databases">
        <title>The genome of Mauremys mutica provides insights into the evolution of semi-aquatic lifestyle.</title>
        <authorList>
            <person name="Gong S."/>
            <person name="Gao Y."/>
        </authorList>
    </citation>
    <scope>NUCLEOTIDE SEQUENCE</scope>
    <source>
        <strain evidence="2">MM-2020</strain>
        <tissue evidence="2">Muscle</tissue>
    </source>
</reference>
<dbReference type="Proteomes" id="UP000827986">
    <property type="component" value="Unassembled WGS sequence"/>
</dbReference>
<keyword evidence="3" id="KW-1185">Reference proteome</keyword>
<organism evidence="2 3">
    <name type="scientific">Mauremys mutica</name>
    <name type="common">yellowpond turtle</name>
    <dbReference type="NCBI Taxonomy" id="74926"/>
    <lineage>
        <taxon>Eukaryota</taxon>
        <taxon>Metazoa</taxon>
        <taxon>Chordata</taxon>
        <taxon>Craniata</taxon>
        <taxon>Vertebrata</taxon>
        <taxon>Euteleostomi</taxon>
        <taxon>Archelosauria</taxon>
        <taxon>Testudinata</taxon>
        <taxon>Testudines</taxon>
        <taxon>Cryptodira</taxon>
        <taxon>Durocryptodira</taxon>
        <taxon>Testudinoidea</taxon>
        <taxon>Geoemydidae</taxon>
        <taxon>Geoemydinae</taxon>
        <taxon>Mauremys</taxon>
    </lineage>
</organism>
<dbReference type="AlphaFoldDB" id="A0A9D4B9E1"/>
<comment type="caution">
    <text evidence="2">The sequence shown here is derived from an EMBL/GenBank/DDBJ whole genome shotgun (WGS) entry which is preliminary data.</text>
</comment>
<sequence>MDEGCLVTKVDPQAAVNAANTESSCHGNRLAPGLMAPVLQFPREIQTTIEDLPFDEEKPLSKLLRNRHFTVCVSEVNKCIATVVAGQVNTDVTAAIITLVGSVNAAAQHPSSDSVIAIHVSADVPENHIEDQEDGKDEQSYQNSLGHRRNEGLHVTQQEPQPEERS</sequence>
<evidence type="ECO:0000313" key="2">
    <source>
        <dbReference type="EMBL" id="KAH1185671.1"/>
    </source>
</evidence>
<proteinExistence type="predicted"/>
<dbReference type="EMBL" id="JAHDVG010000463">
    <property type="protein sequence ID" value="KAH1185671.1"/>
    <property type="molecule type" value="Genomic_DNA"/>
</dbReference>